<dbReference type="InterPro" id="IPR050194">
    <property type="entry name" value="Glycosyltransferase_grp1"/>
</dbReference>
<proteinExistence type="predicted"/>
<comment type="caution">
    <text evidence="1">The sequence shown here is derived from an EMBL/GenBank/DDBJ whole genome shotgun (WGS) entry which is preliminary data.</text>
</comment>
<protein>
    <submittedName>
        <fullName evidence="1">Glycosyltransferase</fullName>
    </submittedName>
</protein>
<dbReference type="AlphaFoldDB" id="A0A412Y6B6"/>
<dbReference type="EMBL" id="QRZF01000008">
    <property type="protein sequence ID" value="RGV53000.1"/>
    <property type="molecule type" value="Genomic_DNA"/>
</dbReference>
<dbReference type="Proteomes" id="UP000283850">
    <property type="component" value="Unassembled WGS sequence"/>
</dbReference>
<gene>
    <name evidence="1" type="ORF">DWW10_13595</name>
</gene>
<dbReference type="Pfam" id="PF13692">
    <property type="entry name" value="Glyco_trans_1_4"/>
    <property type="match status" value="1"/>
</dbReference>
<reference evidence="1 2" key="1">
    <citation type="submission" date="2018-08" db="EMBL/GenBank/DDBJ databases">
        <title>A genome reference for cultivated species of the human gut microbiota.</title>
        <authorList>
            <person name="Zou Y."/>
            <person name="Xue W."/>
            <person name="Luo G."/>
        </authorList>
    </citation>
    <scope>NUCLEOTIDE SEQUENCE [LARGE SCALE GENOMIC DNA]</scope>
    <source>
        <strain evidence="1 2">AF14-32</strain>
    </source>
</reference>
<dbReference type="GO" id="GO:0016757">
    <property type="term" value="F:glycosyltransferase activity"/>
    <property type="evidence" value="ECO:0007669"/>
    <property type="project" value="TreeGrafter"/>
</dbReference>
<evidence type="ECO:0000313" key="2">
    <source>
        <dbReference type="Proteomes" id="UP000283850"/>
    </source>
</evidence>
<dbReference type="PANTHER" id="PTHR45947">
    <property type="entry name" value="SULFOQUINOVOSYL TRANSFERASE SQD2"/>
    <property type="match status" value="1"/>
</dbReference>
<name>A0A412Y6B6_9BACE</name>
<dbReference type="Gene3D" id="3.40.50.2000">
    <property type="entry name" value="Glycogen Phosphorylase B"/>
    <property type="match status" value="1"/>
</dbReference>
<dbReference type="CDD" id="cd03801">
    <property type="entry name" value="GT4_PimA-like"/>
    <property type="match status" value="1"/>
</dbReference>
<sequence length="198" mass="22652">MPNGFDEEKLQLAGVAEWSYTEKEKLIITVGRLGSLPKNTEMFLRALSKVNLKGWKVALIGPVEDSLKPLITTFFKQYPDKAVSVEFTGAIYDKKTLWEYYNRARVFVFTSRWESYGLVLNEAKRFRNYIISTDVGAANDLLENGRYGTLVGQDDAEALALQLQKIVDGDINIDVYENYTPDEMSYKYQVDTLLKYLS</sequence>
<accession>A0A412Y6B6</accession>
<organism evidence="1 2">
    <name type="scientific">Bacteroides intestinalis</name>
    <dbReference type="NCBI Taxonomy" id="329854"/>
    <lineage>
        <taxon>Bacteria</taxon>
        <taxon>Pseudomonadati</taxon>
        <taxon>Bacteroidota</taxon>
        <taxon>Bacteroidia</taxon>
        <taxon>Bacteroidales</taxon>
        <taxon>Bacteroidaceae</taxon>
        <taxon>Bacteroides</taxon>
    </lineage>
</organism>
<evidence type="ECO:0000313" key="1">
    <source>
        <dbReference type="EMBL" id="RGV53000.1"/>
    </source>
</evidence>
<dbReference type="SUPFAM" id="SSF53756">
    <property type="entry name" value="UDP-Glycosyltransferase/glycogen phosphorylase"/>
    <property type="match status" value="1"/>
</dbReference>
<dbReference type="PANTHER" id="PTHR45947:SF3">
    <property type="entry name" value="SULFOQUINOVOSYL TRANSFERASE SQD2"/>
    <property type="match status" value="1"/>
</dbReference>
<keyword evidence="1" id="KW-0808">Transferase</keyword>